<dbReference type="EMBL" id="CP059491">
    <property type="protein sequence ID" value="QMT00936.1"/>
    <property type="molecule type" value="Genomic_DNA"/>
</dbReference>
<dbReference type="EC" id="2.5.1.15" evidence="5"/>
<evidence type="ECO:0000256" key="10">
    <source>
        <dbReference type="ARBA" id="ARBA00022909"/>
    </source>
</evidence>
<dbReference type="FunFam" id="3.20.20.20:FF:000006">
    <property type="entry name" value="Dihydropteroate synthase"/>
    <property type="match status" value="1"/>
</dbReference>
<protein>
    <recommendedName>
        <fullName evidence="6">Dihydropteroate synthase</fullName>
        <ecNumber evidence="5">2.5.1.15</ecNumber>
    </recommendedName>
    <alternativeName>
        <fullName evidence="11">Dihydropteroate pyrophosphorylase</fullName>
    </alternativeName>
</protein>
<name>A0A7D7LX81_9ACTN</name>
<dbReference type="InterPro" id="IPR006390">
    <property type="entry name" value="DHP_synth_dom"/>
</dbReference>
<dbReference type="KEGG" id="gji:H1R19_19005"/>
<organism evidence="13 14">
    <name type="scientific">Gordonia jinghuaiqii</name>
    <dbReference type="NCBI Taxonomy" id="2758710"/>
    <lineage>
        <taxon>Bacteria</taxon>
        <taxon>Bacillati</taxon>
        <taxon>Actinomycetota</taxon>
        <taxon>Actinomycetes</taxon>
        <taxon>Mycobacteriales</taxon>
        <taxon>Gordoniaceae</taxon>
        <taxon>Gordonia</taxon>
    </lineage>
</organism>
<reference evidence="14" key="1">
    <citation type="submission" date="2020-07" db="EMBL/GenBank/DDBJ databases">
        <title>novel species isolated from the respiratory tract of Marmot.</title>
        <authorList>
            <person name="Zhang G."/>
        </authorList>
    </citation>
    <scope>NUCLEOTIDE SEQUENCE [LARGE SCALE GENOMIC DNA]</scope>
    <source>
        <strain evidence="14">686</strain>
    </source>
</reference>
<dbReference type="NCBIfam" id="TIGR01496">
    <property type="entry name" value="DHPS"/>
    <property type="match status" value="1"/>
</dbReference>
<dbReference type="GO" id="GO:0046656">
    <property type="term" value="P:folic acid biosynthetic process"/>
    <property type="evidence" value="ECO:0007669"/>
    <property type="project" value="UniProtKB-KW"/>
</dbReference>
<dbReference type="GO" id="GO:0004156">
    <property type="term" value="F:dihydropteroate synthase activity"/>
    <property type="evidence" value="ECO:0007669"/>
    <property type="project" value="UniProtKB-EC"/>
</dbReference>
<gene>
    <name evidence="13" type="primary">folP</name>
    <name evidence="13" type="ORF">H1R19_19005</name>
</gene>
<dbReference type="GO" id="GO:0046654">
    <property type="term" value="P:tetrahydrofolate biosynthetic process"/>
    <property type="evidence" value="ECO:0007669"/>
    <property type="project" value="TreeGrafter"/>
</dbReference>
<dbReference type="SUPFAM" id="SSF51717">
    <property type="entry name" value="Dihydropteroate synthetase-like"/>
    <property type="match status" value="1"/>
</dbReference>
<dbReference type="GO" id="GO:0005829">
    <property type="term" value="C:cytosol"/>
    <property type="evidence" value="ECO:0007669"/>
    <property type="project" value="TreeGrafter"/>
</dbReference>
<evidence type="ECO:0000259" key="12">
    <source>
        <dbReference type="PROSITE" id="PS50972"/>
    </source>
</evidence>
<evidence type="ECO:0000256" key="2">
    <source>
        <dbReference type="ARBA" id="ARBA00001946"/>
    </source>
</evidence>
<evidence type="ECO:0000256" key="4">
    <source>
        <dbReference type="ARBA" id="ARBA00009503"/>
    </source>
</evidence>
<feature type="domain" description="Pterin-binding" evidence="12">
    <location>
        <begin position="1"/>
        <end position="263"/>
    </location>
</feature>
<comment type="catalytic activity">
    <reaction evidence="1">
        <text>(7,8-dihydropterin-6-yl)methyl diphosphate + 4-aminobenzoate = 7,8-dihydropteroate + diphosphate</text>
        <dbReference type="Rhea" id="RHEA:19949"/>
        <dbReference type="ChEBI" id="CHEBI:17836"/>
        <dbReference type="ChEBI" id="CHEBI:17839"/>
        <dbReference type="ChEBI" id="CHEBI:33019"/>
        <dbReference type="ChEBI" id="CHEBI:72950"/>
        <dbReference type="EC" id="2.5.1.15"/>
    </reaction>
</comment>
<evidence type="ECO:0000256" key="9">
    <source>
        <dbReference type="ARBA" id="ARBA00022842"/>
    </source>
</evidence>
<dbReference type="InterPro" id="IPR045031">
    <property type="entry name" value="DHP_synth-like"/>
</dbReference>
<evidence type="ECO:0000256" key="3">
    <source>
        <dbReference type="ARBA" id="ARBA00004763"/>
    </source>
</evidence>
<comment type="cofactor">
    <cofactor evidence="2">
        <name>Mg(2+)</name>
        <dbReference type="ChEBI" id="CHEBI:18420"/>
    </cofactor>
</comment>
<accession>A0A7D7LX81</accession>
<dbReference type="PANTHER" id="PTHR20941">
    <property type="entry name" value="FOLATE SYNTHESIS PROTEINS"/>
    <property type="match status" value="1"/>
</dbReference>
<dbReference type="InterPro" id="IPR000489">
    <property type="entry name" value="Pterin-binding_dom"/>
</dbReference>
<evidence type="ECO:0000313" key="13">
    <source>
        <dbReference type="EMBL" id="QMT00936.1"/>
    </source>
</evidence>
<dbReference type="Pfam" id="PF00809">
    <property type="entry name" value="Pterin_bind"/>
    <property type="match status" value="1"/>
</dbReference>
<dbReference type="RefSeq" id="WP_219849816.1">
    <property type="nucleotide sequence ID" value="NZ_CP059491.1"/>
</dbReference>
<evidence type="ECO:0000256" key="7">
    <source>
        <dbReference type="ARBA" id="ARBA00022679"/>
    </source>
</evidence>
<evidence type="ECO:0000256" key="8">
    <source>
        <dbReference type="ARBA" id="ARBA00022723"/>
    </source>
</evidence>
<keyword evidence="7 13" id="KW-0808">Transferase</keyword>
<comment type="similarity">
    <text evidence="4">Belongs to the DHPS family.</text>
</comment>
<dbReference type="PROSITE" id="PS00793">
    <property type="entry name" value="DHPS_2"/>
    <property type="match status" value="1"/>
</dbReference>
<dbReference type="GO" id="GO:0046872">
    <property type="term" value="F:metal ion binding"/>
    <property type="evidence" value="ECO:0007669"/>
    <property type="project" value="UniProtKB-KW"/>
</dbReference>
<dbReference type="PROSITE" id="PS50972">
    <property type="entry name" value="PTERIN_BINDING"/>
    <property type="match status" value="1"/>
</dbReference>
<evidence type="ECO:0000313" key="14">
    <source>
        <dbReference type="Proteomes" id="UP000515663"/>
    </source>
</evidence>
<dbReference type="InterPro" id="IPR011005">
    <property type="entry name" value="Dihydropteroate_synth-like_sf"/>
</dbReference>
<dbReference type="AlphaFoldDB" id="A0A7D7LX81"/>
<keyword evidence="14" id="KW-1185">Reference proteome</keyword>
<sequence>MGVLNVTADSFSDGGRYLDTDAAITHGLELVAQGADLIDVGGESTRPGAVRVDPDLEAARVAPVIAALAAHGVVVSVDTMRAPVAAAAIEAGAAIVNDVSGGRADDDMARVVAEAGLPWILMHWRPSGESDDRRFTHRSGDVDGYRDVVAEVSGELLAQVDAAVSAGVDPDSLILDPGLGFAKTAEHNWALLHALPTFIGLGFPILVGASRKRFLGTLLGREGDARSPAGRDIATAAISALTAAAGAWGVRVHDVASSYDAVTVAAAWRAGGSRHSSPAGDPHG</sequence>
<evidence type="ECO:0000256" key="5">
    <source>
        <dbReference type="ARBA" id="ARBA00012458"/>
    </source>
</evidence>
<dbReference type="CDD" id="cd00739">
    <property type="entry name" value="DHPS"/>
    <property type="match status" value="1"/>
</dbReference>
<keyword evidence="9" id="KW-0460">Magnesium</keyword>
<keyword evidence="10" id="KW-0289">Folate biosynthesis</keyword>
<dbReference type="Proteomes" id="UP000515663">
    <property type="component" value="Chromosome"/>
</dbReference>
<comment type="pathway">
    <text evidence="3">Cofactor biosynthesis; tetrahydrofolate biosynthesis; 7,8-dihydrofolate from 2-amino-4-hydroxy-6-hydroxymethyl-7,8-dihydropteridine diphosphate and 4-aminobenzoate: step 1/2.</text>
</comment>
<proteinExistence type="inferred from homology"/>
<evidence type="ECO:0000256" key="6">
    <source>
        <dbReference type="ARBA" id="ARBA00016919"/>
    </source>
</evidence>
<dbReference type="Gene3D" id="3.20.20.20">
    <property type="entry name" value="Dihydropteroate synthase-like"/>
    <property type="match status" value="1"/>
</dbReference>
<evidence type="ECO:0000256" key="11">
    <source>
        <dbReference type="ARBA" id="ARBA00030193"/>
    </source>
</evidence>
<evidence type="ECO:0000256" key="1">
    <source>
        <dbReference type="ARBA" id="ARBA00000012"/>
    </source>
</evidence>
<keyword evidence="8" id="KW-0479">Metal-binding</keyword>
<dbReference type="PANTHER" id="PTHR20941:SF1">
    <property type="entry name" value="FOLIC ACID SYNTHESIS PROTEIN FOL1"/>
    <property type="match status" value="1"/>
</dbReference>